<evidence type="ECO:0000256" key="3">
    <source>
        <dbReference type="ARBA" id="ARBA00007725"/>
    </source>
</evidence>
<evidence type="ECO:0000256" key="4">
    <source>
        <dbReference type="ARBA" id="ARBA00014213"/>
    </source>
</evidence>
<dbReference type="PANTHER" id="PTHR33529:SF7">
    <property type="entry name" value="LIPOPOLYSACCHARIDE EXPORT SYSTEM PERMEASE PROTEIN LPTF"/>
    <property type="match status" value="1"/>
</dbReference>
<feature type="transmembrane region" description="Helical" evidence="13">
    <location>
        <begin position="52"/>
        <end position="77"/>
    </location>
</feature>
<evidence type="ECO:0000256" key="6">
    <source>
        <dbReference type="ARBA" id="ARBA00022475"/>
    </source>
</evidence>
<dbReference type="NCBIfam" id="TIGR04407">
    <property type="entry name" value="LptF_YjgP"/>
    <property type="match status" value="1"/>
</dbReference>
<comment type="similarity">
    <text evidence="3">Belongs to the LptF/LptG family.</text>
</comment>
<keyword evidence="7" id="KW-0997">Cell inner membrane</keyword>
<evidence type="ECO:0000256" key="11">
    <source>
        <dbReference type="ARBA" id="ARBA00026081"/>
    </source>
</evidence>
<evidence type="ECO:0000256" key="5">
    <source>
        <dbReference type="ARBA" id="ARBA00022448"/>
    </source>
</evidence>
<reference evidence="14 15" key="1">
    <citation type="submission" date="2019-03" db="EMBL/GenBank/DDBJ databases">
        <title>Genomic Encyclopedia of Archaeal and Bacterial Type Strains, Phase II (KMG-II): from individual species to whole genera.</title>
        <authorList>
            <person name="Goeker M."/>
        </authorList>
    </citation>
    <scope>NUCLEOTIDE SEQUENCE [LARGE SCALE GENOMIC DNA]</scope>
    <source>
        <strain evidence="14 15">DSM 27697</strain>
    </source>
</reference>
<proteinExistence type="inferred from homology"/>
<keyword evidence="9 13" id="KW-1133">Transmembrane helix</keyword>
<keyword evidence="8 13" id="KW-0812">Transmembrane</keyword>
<evidence type="ECO:0000256" key="1">
    <source>
        <dbReference type="ARBA" id="ARBA00002265"/>
    </source>
</evidence>
<feature type="transmembrane region" description="Helical" evidence="13">
    <location>
        <begin position="265"/>
        <end position="286"/>
    </location>
</feature>
<sequence>MIIFRYLSREVLISTTAVTAVLLLIITSARLIKYLTEAATGKLDADFVLLVLAYRIPGFLELLLPLGLFLGILLGFGRLYLESEMVVLRACGVSHKRLVVYALGPAVLISAIVAGISLMVAPWGVGEAKTIFAQQDARSELELLTPGRFQSQSNGRQVTYAQSLDQESSALQEVFIAQRNEDGHPMLLVAQSASQRSIDGQGRFLVLENGYRVDGQPGKADYSITQYGEYGIRLPEAQAADINEIEAVPTLDLFNATGAEERAQLHWRLSLPVLAFIVTLIAVPLSRTNPRQGRFAKLIPSIIIYLLYVTLLTATRSAIEDEKIGVWALWGIHLGFLALAANLIFADRFWEAVFSRLPSLPSFRKRKPDSEVDAETGPENRPEGEA</sequence>
<evidence type="ECO:0000313" key="14">
    <source>
        <dbReference type="EMBL" id="TCK05640.1"/>
    </source>
</evidence>
<dbReference type="EMBL" id="SMFU01000009">
    <property type="protein sequence ID" value="TCK05640.1"/>
    <property type="molecule type" value="Genomic_DNA"/>
</dbReference>
<accession>A0A4R1GFL6</accession>
<dbReference type="GO" id="GO:0015920">
    <property type="term" value="P:lipopolysaccharide transport"/>
    <property type="evidence" value="ECO:0007669"/>
    <property type="project" value="TreeGrafter"/>
</dbReference>
<feature type="region of interest" description="Disordered" evidence="12">
    <location>
        <begin position="363"/>
        <end position="386"/>
    </location>
</feature>
<feature type="transmembrane region" description="Helical" evidence="13">
    <location>
        <begin position="12"/>
        <end position="32"/>
    </location>
</feature>
<feature type="transmembrane region" description="Helical" evidence="13">
    <location>
        <begin position="325"/>
        <end position="346"/>
    </location>
</feature>
<comment type="subcellular location">
    <subcellularLocation>
        <location evidence="2">Cell inner membrane</location>
        <topology evidence="2">Multi-pass membrane protein</topology>
    </subcellularLocation>
</comment>
<dbReference type="OrthoDB" id="9778062at2"/>
<comment type="subunit">
    <text evidence="11">Component of the lipopolysaccharide transport and assembly complex. The LptBFG transporter is composed of two ATP-binding proteins (LptB) and two transmembrane proteins (LptF and LptG).</text>
</comment>
<evidence type="ECO:0000256" key="2">
    <source>
        <dbReference type="ARBA" id="ARBA00004429"/>
    </source>
</evidence>
<evidence type="ECO:0000256" key="8">
    <source>
        <dbReference type="ARBA" id="ARBA00022692"/>
    </source>
</evidence>
<evidence type="ECO:0000313" key="15">
    <source>
        <dbReference type="Proteomes" id="UP000294546"/>
    </source>
</evidence>
<comment type="function">
    <text evidence="1">Part of the ABC transporter complex LptBFG involved in the translocation of lipopolysaccharide (LPS) from the inner membrane to the outer membrane.</text>
</comment>
<dbReference type="Proteomes" id="UP000294546">
    <property type="component" value="Unassembled WGS sequence"/>
</dbReference>
<dbReference type="GO" id="GO:0055085">
    <property type="term" value="P:transmembrane transport"/>
    <property type="evidence" value="ECO:0007669"/>
    <property type="project" value="InterPro"/>
</dbReference>
<evidence type="ECO:0000256" key="13">
    <source>
        <dbReference type="SAM" id="Phobius"/>
    </source>
</evidence>
<feature type="transmembrane region" description="Helical" evidence="13">
    <location>
        <begin position="298"/>
        <end position="319"/>
    </location>
</feature>
<gene>
    <name evidence="14" type="ORF">CLV83_2568</name>
</gene>
<dbReference type="InterPro" id="IPR030922">
    <property type="entry name" value="LptF"/>
</dbReference>
<evidence type="ECO:0000256" key="9">
    <source>
        <dbReference type="ARBA" id="ARBA00022989"/>
    </source>
</evidence>
<dbReference type="RefSeq" id="WP_132292905.1">
    <property type="nucleotide sequence ID" value="NZ_SMFU01000009.1"/>
</dbReference>
<dbReference type="AlphaFoldDB" id="A0A4R1GFL6"/>
<evidence type="ECO:0000256" key="7">
    <source>
        <dbReference type="ARBA" id="ARBA00022519"/>
    </source>
</evidence>
<dbReference type="PANTHER" id="PTHR33529">
    <property type="entry name" value="SLR0882 PROTEIN-RELATED"/>
    <property type="match status" value="1"/>
</dbReference>
<name>A0A4R1GFL6_9GAMM</name>
<keyword evidence="5" id="KW-0813">Transport</keyword>
<protein>
    <recommendedName>
        <fullName evidence="4">Lipopolysaccharide export system permease protein LptF</fullName>
    </recommendedName>
</protein>
<organism evidence="14 15">
    <name type="scientific">Marinobacterium mangrovicola</name>
    <dbReference type="NCBI Taxonomy" id="1476959"/>
    <lineage>
        <taxon>Bacteria</taxon>
        <taxon>Pseudomonadati</taxon>
        <taxon>Pseudomonadota</taxon>
        <taxon>Gammaproteobacteria</taxon>
        <taxon>Oceanospirillales</taxon>
        <taxon>Oceanospirillaceae</taxon>
        <taxon>Marinobacterium</taxon>
    </lineage>
</organism>
<keyword evidence="10 13" id="KW-0472">Membrane</keyword>
<dbReference type="GO" id="GO:0043190">
    <property type="term" value="C:ATP-binding cassette (ABC) transporter complex"/>
    <property type="evidence" value="ECO:0007669"/>
    <property type="project" value="InterPro"/>
</dbReference>
<keyword evidence="6" id="KW-1003">Cell membrane</keyword>
<keyword evidence="15" id="KW-1185">Reference proteome</keyword>
<evidence type="ECO:0000256" key="10">
    <source>
        <dbReference type="ARBA" id="ARBA00023136"/>
    </source>
</evidence>
<dbReference type="Pfam" id="PF03739">
    <property type="entry name" value="LptF_LptG"/>
    <property type="match status" value="1"/>
</dbReference>
<comment type="caution">
    <text evidence="14">The sequence shown here is derived from an EMBL/GenBank/DDBJ whole genome shotgun (WGS) entry which is preliminary data.</text>
</comment>
<feature type="transmembrane region" description="Helical" evidence="13">
    <location>
        <begin position="98"/>
        <end position="125"/>
    </location>
</feature>
<dbReference type="InterPro" id="IPR005495">
    <property type="entry name" value="LptG/LptF_permease"/>
</dbReference>
<evidence type="ECO:0000256" key="12">
    <source>
        <dbReference type="SAM" id="MobiDB-lite"/>
    </source>
</evidence>